<evidence type="ECO:0000256" key="1">
    <source>
        <dbReference type="ARBA" id="ARBA00004651"/>
    </source>
</evidence>
<dbReference type="GO" id="GO:0140114">
    <property type="term" value="P:cellular detoxification of fluoride"/>
    <property type="evidence" value="ECO:0007669"/>
    <property type="project" value="UniProtKB-UniRule"/>
</dbReference>
<dbReference type="PANTHER" id="PTHR28259">
    <property type="entry name" value="FLUORIDE EXPORT PROTEIN 1-RELATED"/>
    <property type="match status" value="1"/>
</dbReference>
<keyword evidence="9 14" id="KW-0472">Membrane</keyword>
<dbReference type="GO" id="GO:0046872">
    <property type="term" value="F:metal ion binding"/>
    <property type="evidence" value="ECO:0007669"/>
    <property type="project" value="UniProtKB-KW"/>
</dbReference>
<comment type="activity regulation">
    <text evidence="14">Na(+) is not transported, but it plays an essential structural role and its presence is essential for fluoride channel function.</text>
</comment>
<dbReference type="GO" id="GO:0062054">
    <property type="term" value="F:fluoride channel activity"/>
    <property type="evidence" value="ECO:0007669"/>
    <property type="project" value="UniProtKB-UniRule"/>
</dbReference>
<comment type="catalytic activity">
    <reaction evidence="12">
        <text>fluoride(in) = fluoride(out)</text>
        <dbReference type="Rhea" id="RHEA:76159"/>
        <dbReference type="ChEBI" id="CHEBI:17051"/>
    </reaction>
    <physiologicalReaction direction="left-to-right" evidence="12">
        <dbReference type="Rhea" id="RHEA:76160"/>
    </physiologicalReaction>
</comment>
<dbReference type="EMBL" id="PPRF01000077">
    <property type="protein sequence ID" value="PNZ25468.1"/>
    <property type="molecule type" value="Genomic_DNA"/>
</dbReference>
<proteinExistence type="inferred from homology"/>
<keyword evidence="6 14" id="KW-1133">Transmembrane helix</keyword>
<evidence type="ECO:0000256" key="8">
    <source>
        <dbReference type="ARBA" id="ARBA00023065"/>
    </source>
</evidence>
<keyword evidence="5 14" id="KW-0479">Metal-binding</keyword>
<evidence type="ECO:0000256" key="3">
    <source>
        <dbReference type="ARBA" id="ARBA00022475"/>
    </source>
</evidence>
<name>A0A2K3YJP8_9STAP</name>
<comment type="caution">
    <text evidence="15">The sequence shown here is derived from an EMBL/GenBank/DDBJ whole genome shotgun (WGS) entry which is preliminary data.</text>
</comment>
<dbReference type="Proteomes" id="UP000242752">
    <property type="component" value="Unassembled WGS sequence"/>
</dbReference>
<dbReference type="RefSeq" id="WP_103358817.1">
    <property type="nucleotide sequence ID" value="NZ_CP113107.1"/>
</dbReference>
<keyword evidence="4 14" id="KW-0812">Transmembrane</keyword>
<keyword evidence="16" id="KW-1185">Reference proteome</keyword>
<keyword evidence="8 14" id="KW-0406">Ion transport</keyword>
<evidence type="ECO:0000256" key="10">
    <source>
        <dbReference type="ARBA" id="ARBA00023303"/>
    </source>
</evidence>
<comment type="subcellular location">
    <subcellularLocation>
        <location evidence="1 14">Cell membrane</location>
        <topology evidence="1 14">Multi-pass membrane protein</topology>
    </subcellularLocation>
</comment>
<dbReference type="PROSITE" id="PS51257">
    <property type="entry name" value="PROKAR_LIPOPROTEIN"/>
    <property type="match status" value="1"/>
</dbReference>
<feature type="transmembrane region" description="Helical" evidence="14">
    <location>
        <begin position="31"/>
        <end position="52"/>
    </location>
</feature>
<evidence type="ECO:0000256" key="2">
    <source>
        <dbReference type="ARBA" id="ARBA00022448"/>
    </source>
</evidence>
<evidence type="ECO:0000256" key="6">
    <source>
        <dbReference type="ARBA" id="ARBA00022989"/>
    </source>
</evidence>
<dbReference type="HAMAP" id="MF_00454">
    <property type="entry name" value="FluC"/>
    <property type="match status" value="1"/>
</dbReference>
<comment type="function">
    <text evidence="13 14">Fluoride-specific ion channel. Important for reducing fluoride concentration in the cell, thus reducing its toxicity.</text>
</comment>
<dbReference type="GO" id="GO:0005886">
    <property type="term" value="C:plasma membrane"/>
    <property type="evidence" value="ECO:0007669"/>
    <property type="project" value="UniProtKB-SubCell"/>
</dbReference>
<feature type="binding site" evidence="14">
    <location>
        <position position="71"/>
    </location>
    <ligand>
        <name>Na(+)</name>
        <dbReference type="ChEBI" id="CHEBI:29101"/>
        <note>structural</note>
    </ligand>
</feature>
<reference evidence="15 16" key="1">
    <citation type="submission" date="2017-08" db="EMBL/GenBank/DDBJ databases">
        <title>Draft genome sequences of 64 type strains of genus Staph aureus.</title>
        <authorList>
            <person name="Cole K."/>
            <person name="Golubchik T."/>
            <person name="Russell J."/>
            <person name="Foster D."/>
            <person name="Llewelyn M."/>
            <person name="Wilson D."/>
            <person name="Crook D."/>
            <person name="Paul J."/>
        </authorList>
    </citation>
    <scope>NUCLEOTIDE SEQUENCE [LARGE SCALE GENOMIC DNA]</scope>
    <source>
        <strain evidence="15 16">DSM 21968</strain>
    </source>
</reference>
<evidence type="ECO:0000256" key="13">
    <source>
        <dbReference type="ARBA" id="ARBA00049940"/>
    </source>
</evidence>
<dbReference type="NCBIfam" id="NF010797">
    <property type="entry name" value="PRK14201.1"/>
    <property type="match status" value="1"/>
</dbReference>
<protein>
    <recommendedName>
        <fullName evidence="14">Fluoride-specific ion channel FluC</fullName>
    </recommendedName>
</protein>
<dbReference type="PANTHER" id="PTHR28259:SF16">
    <property type="entry name" value="FLUORIDE-SPECIFIC ION CHANNEL FLUC 2"/>
    <property type="match status" value="1"/>
</dbReference>
<dbReference type="InterPro" id="IPR003691">
    <property type="entry name" value="FluC"/>
</dbReference>
<evidence type="ECO:0000256" key="5">
    <source>
        <dbReference type="ARBA" id="ARBA00022723"/>
    </source>
</evidence>
<keyword evidence="2 14" id="KW-0813">Transport</keyword>
<evidence type="ECO:0000256" key="7">
    <source>
        <dbReference type="ARBA" id="ARBA00023053"/>
    </source>
</evidence>
<dbReference type="AlphaFoldDB" id="A0A2K3YJP8"/>
<keyword evidence="7 14" id="KW-0915">Sodium</keyword>
<evidence type="ECO:0000256" key="4">
    <source>
        <dbReference type="ARBA" id="ARBA00022692"/>
    </source>
</evidence>
<feature type="transmembrane region" description="Helical" evidence="14">
    <location>
        <begin position="92"/>
        <end position="114"/>
    </location>
</feature>
<evidence type="ECO:0000313" key="16">
    <source>
        <dbReference type="Proteomes" id="UP000242752"/>
    </source>
</evidence>
<organism evidence="15 16">
    <name type="scientific">Staphylococcus rostri</name>
    <dbReference type="NCBI Taxonomy" id="522262"/>
    <lineage>
        <taxon>Bacteria</taxon>
        <taxon>Bacillati</taxon>
        <taxon>Bacillota</taxon>
        <taxon>Bacilli</taxon>
        <taxon>Bacillales</taxon>
        <taxon>Staphylococcaceae</taxon>
        <taxon>Staphylococcus</taxon>
    </lineage>
</organism>
<evidence type="ECO:0000256" key="9">
    <source>
        <dbReference type="ARBA" id="ARBA00023136"/>
    </source>
</evidence>
<evidence type="ECO:0000256" key="11">
    <source>
        <dbReference type="ARBA" id="ARBA00035120"/>
    </source>
</evidence>
<keyword evidence="10 14" id="KW-0407">Ion channel</keyword>
<evidence type="ECO:0000256" key="12">
    <source>
        <dbReference type="ARBA" id="ARBA00035585"/>
    </source>
</evidence>
<feature type="transmembrane region" description="Helical" evidence="14">
    <location>
        <begin position="64"/>
        <end position="86"/>
    </location>
</feature>
<gene>
    <name evidence="14" type="primary">fluC</name>
    <name evidence="14" type="synonym">crcB</name>
    <name evidence="15" type="ORF">CD122_09915</name>
</gene>
<sequence length="121" mass="13480">MKYIAIFIGGGLGACLRYLFASIPSIGLFPVGTFAANLLGAFLMGYFAAVSLRMFTHHPHLKKGLTTGLIGAFTTFSTFQYELVYLLNQTHWWMLFLYMLLSYVGGIVCCWTGYRTGGVQR</sequence>
<evidence type="ECO:0000256" key="14">
    <source>
        <dbReference type="HAMAP-Rule" id="MF_00454"/>
    </source>
</evidence>
<accession>A0A2K3YJP8</accession>
<comment type="similarity">
    <text evidence="11 14">Belongs to the fluoride channel Fluc/FEX (TC 1.A.43) family.</text>
</comment>
<dbReference type="OrthoDB" id="9799631at2"/>
<dbReference type="Pfam" id="PF02537">
    <property type="entry name" value="CRCB"/>
    <property type="match status" value="1"/>
</dbReference>
<keyword evidence="3 14" id="KW-1003">Cell membrane</keyword>
<evidence type="ECO:0000313" key="15">
    <source>
        <dbReference type="EMBL" id="PNZ25468.1"/>
    </source>
</evidence>
<feature type="binding site" evidence="14">
    <location>
        <position position="74"/>
    </location>
    <ligand>
        <name>Na(+)</name>
        <dbReference type="ChEBI" id="CHEBI:29101"/>
        <note>structural</note>
    </ligand>
</feature>